<evidence type="ECO:0000313" key="1">
    <source>
        <dbReference type="EMBL" id="GAA1781129.1"/>
    </source>
</evidence>
<dbReference type="Proteomes" id="UP001499938">
    <property type="component" value="Unassembled WGS sequence"/>
</dbReference>
<comment type="caution">
    <text evidence="1">The sequence shown here is derived from an EMBL/GenBank/DDBJ whole genome shotgun (WGS) entry which is preliminary data.</text>
</comment>
<dbReference type="EMBL" id="BAAAPO010000006">
    <property type="protein sequence ID" value="GAA1781129.1"/>
    <property type="molecule type" value="Genomic_DNA"/>
</dbReference>
<keyword evidence="2" id="KW-1185">Reference proteome</keyword>
<protein>
    <submittedName>
        <fullName evidence="1">Uncharacterized protein</fullName>
    </submittedName>
</protein>
<name>A0ABN2LAL1_9MICO</name>
<accession>A0ABN2LAL1</accession>
<gene>
    <name evidence="1" type="ORF">GCM10009811_03120</name>
</gene>
<reference evidence="1 2" key="1">
    <citation type="journal article" date="2019" name="Int. J. Syst. Evol. Microbiol.">
        <title>The Global Catalogue of Microorganisms (GCM) 10K type strain sequencing project: providing services to taxonomists for standard genome sequencing and annotation.</title>
        <authorList>
            <consortium name="The Broad Institute Genomics Platform"/>
            <consortium name="The Broad Institute Genome Sequencing Center for Infectious Disease"/>
            <person name="Wu L."/>
            <person name="Ma J."/>
        </authorList>
    </citation>
    <scope>NUCLEOTIDE SEQUENCE [LARGE SCALE GENOMIC DNA]</scope>
    <source>
        <strain evidence="1 2">JCM 15592</strain>
    </source>
</reference>
<organism evidence="1 2">
    <name type="scientific">Nostocoides veronense</name>
    <dbReference type="NCBI Taxonomy" id="330836"/>
    <lineage>
        <taxon>Bacteria</taxon>
        <taxon>Bacillati</taxon>
        <taxon>Actinomycetota</taxon>
        <taxon>Actinomycetes</taxon>
        <taxon>Micrococcales</taxon>
        <taxon>Intrasporangiaceae</taxon>
        <taxon>Nostocoides</taxon>
    </lineage>
</organism>
<proteinExistence type="predicted"/>
<dbReference type="RefSeq" id="WP_344080273.1">
    <property type="nucleotide sequence ID" value="NZ_BAAAPO010000006.1"/>
</dbReference>
<sequence length="85" mass="9514">MRRQKAARNSLRAEAPLLLRRVEVLVESDPVDRLHLPLIGLHDADRLLGRERRHRPRQLVAVVLGGYAVDRTARACSPRSSGTDG</sequence>
<evidence type="ECO:0000313" key="2">
    <source>
        <dbReference type="Proteomes" id="UP001499938"/>
    </source>
</evidence>